<comment type="function">
    <text evidence="5">Activates KDO (a required 8-carbon sugar) for incorporation into bacterial lipopolysaccharide in Gram-negative bacteria.</text>
</comment>
<dbReference type="GO" id="GO:0033468">
    <property type="term" value="P:CMP-keto-3-deoxy-D-manno-octulosonic acid biosynthetic process"/>
    <property type="evidence" value="ECO:0007669"/>
    <property type="project" value="UniProtKB-UniRule"/>
</dbReference>
<accession>A0A7T4QXV5</accession>
<dbReference type="KEGG" id="snan:I6N98_09915"/>
<gene>
    <name evidence="5 6" type="primary">kdsB</name>
    <name evidence="6" type="ORF">I6N98_09915</name>
</gene>
<dbReference type="EMBL" id="CP066167">
    <property type="protein sequence ID" value="QQD16711.1"/>
    <property type="molecule type" value="Genomic_DNA"/>
</dbReference>
<evidence type="ECO:0000256" key="4">
    <source>
        <dbReference type="ARBA" id="ARBA00022985"/>
    </source>
</evidence>
<keyword evidence="4 5" id="KW-0448">Lipopolysaccharide biosynthesis</keyword>
<keyword evidence="5" id="KW-0963">Cytoplasm</keyword>
<reference evidence="6 7" key="1">
    <citation type="submission" date="2020-12" db="EMBL/GenBank/DDBJ databases">
        <authorList>
            <person name="Shan Y."/>
        </authorList>
    </citation>
    <scope>NUCLEOTIDE SEQUENCE [LARGE SCALE GENOMIC DNA]</scope>
    <source>
        <strain evidence="7">csc3.9</strain>
    </source>
</reference>
<protein>
    <recommendedName>
        <fullName evidence="5">3-deoxy-manno-octulosonate cytidylyltransferase</fullName>
        <ecNumber evidence="5">2.7.7.38</ecNumber>
    </recommendedName>
    <alternativeName>
        <fullName evidence="5">CMP-2-keto-3-deoxyoctulosonic acid synthase</fullName>
        <shortName evidence="5">CKS</shortName>
        <shortName evidence="5">CMP-KDO synthase</shortName>
    </alternativeName>
</protein>
<dbReference type="GO" id="GO:0009103">
    <property type="term" value="P:lipopolysaccharide biosynthetic process"/>
    <property type="evidence" value="ECO:0007669"/>
    <property type="project" value="UniProtKB-UniRule"/>
</dbReference>
<dbReference type="NCBIfam" id="TIGR00466">
    <property type="entry name" value="kdsB"/>
    <property type="match status" value="1"/>
</dbReference>
<dbReference type="RefSeq" id="WP_198568213.1">
    <property type="nucleotide sequence ID" value="NZ_CP066167.1"/>
</dbReference>
<dbReference type="PANTHER" id="PTHR42866:SF2">
    <property type="entry name" value="3-DEOXY-MANNO-OCTULOSONATE CYTIDYLYLTRANSFERASE, MITOCHONDRIAL"/>
    <property type="match status" value="1"/>
</dbReference>
<dbReference type="InterPro" id="IPR003329">
    <property type="entry name" value="Cytidylyl_trans"/>
</dbReference>
<dbReference type="Proteomes" id="UP000596063">
    <property type="component" value="Chromosome"/>
</dbReference>
<sequence>MSYTVIIPARYASTRLPGKPLLDIAGQPMIQHVWRRAGESQAQRVVIATDDERIELACKGFDAEVCMTSPDHESGTDRLQEVVAKLGLDDNDIVVNVQGDEPLLPAKAIEQVADNLAAHPDAGIATLVEPITDMANVTNPNVVKAVLDQSGYALYFSRAPVPWCRDEWCRDEWSSDDWAAKAPLPASSQYWRHIGIYAYRVGFLHQFVRWPMGQLEGLERLEQLRALENGVRIHVAPAAVEIPGGVDTGADLAAVRKILEAGT</sequence>
<evidence type="ECO:0000313" key="6">
    <source>
        <dbReference type="EMBL" id="QQD16711.1"/>
    </source>
</evidence>
<dbReference type="InterPro" id="IPR029044">
    <property type="entry name" value="Nucleotide-diphossugar_trans"/>
</dbReference>
<keyword evidence="7" id="KW-1185">Reference proteome</keyword>
<keyword evidence="2 5" id="KW-0808">Transferase</keyword>
<dbReference type="UniPathway" id="UPA00358">
    <property type="reaction ID" value="UER00476"/>
</dbReference>
<dbReference type="AlphaFoldDB" id="A0A7T4QXV5"/>
<dbReference type="CDD" id="cd02517">
    <property type="entry name" value="CMP-KDO-Synthetase"/>
    <property type="match status" value="1"/>
</dbReference>
<dbReference type="Gene3D" id="3.90.550.10">
    <property type="entry name" value="Spore Coat Polysaccharide Biosynthesis Protein SpsA, Chain A"/>
    <property type="match status" value="1"/>
</dbReference>
<dbReference type="NCBIfam" id="NF003950">
    <property type="entry name" value="PRK05450.1-3"/>
    <property type="match status" value="1"/>
</dbReference>
<evidence type="ECO:0000256" key="1">
    <source>
        <dbReference type="ARBA" id="ARBA00004370"/>
    </source>
</evidence>
<dbReference type="InterPro" id="IPR004528">
    <property type="entry name" value="KdsB"/>
</dbReference>
<evidence type="ECO:0000256" key="2">
    <source>
        <dbReference type="ARBA" id="ARBA00022679"/>
    </source>
</evidence>
<dbReference type="EC" id="2.7.7.38" evidence="5"/>
<organism evidence="6 7">
    <name type="scientific">Spongiibacter nanhainus</name>
    <dbReference type="NCBI Taxonomy" id="2794344"/>
    <lineage>
        <taxon>Bacteria</taxon>
        <taxon>Pseudomonadati</taxon>
        <taxon>Pseudomonadota</taxon>
        <taxon>Gammaproteobacteria</taxon>
        <taxon>Cellvibrionales</taxon>
        <taxon>Spongiibacteraceae</taxon>
        <taxon>Spongiibacter</taxon>
    </lineage>
</organism>
<dbReference type="Pfam" id="PF02348">
    <property type="entry name" value="CTP_transf_3"/>
    <property type="match status" value="1"/>
</dbReference>
<comment type="pathway">
    <text evidence="5">Nucleotide-sugar biosynthesis; CMP-3-deoxy-D-manno-octulosonate biosynthesis; CMP-3-deoxy-D-manno-octulosonate from 3-deoxy-D-manno-octulosonate and CTP: step 1/1.</text>
</comment>
<dbReference type="SUPFAM" id="SSF53448">
    <property type="entry name" value="Nucleotide-diphospho-sugar transferases"/>
    <property type="match status" value="1"/>
</dbReference>
<dbReference type="GO" id="GO:0005829">
    <property type="term" value="C:cytosol"/>
    <property type="evidence" value="ECO:0007669"/>
    <property type="project" value="TreeGrafter"/>
</dbReference>
<dbReference type="GO" id="GO:0008690">
    <property type="term" value="F:3-deoxy-manno-octulosonate cytidylyltransferase activity"/>
    <property type="evidence" value="ECO:0007669"/>
    <property type="project" value="UniProtKB-UniRule"/>
</dbReference>
<name>A0A7T4QXV5_9GAMM</name>
<dbReference type="HAMAP" id="MF_00057">
    <property type="entry name" value="KdsB"/>
    <property type="match status" value="1"/>
</dbReference>
<dbReference type="FunFam" id="3.90.550.10:FF:000011">
    <property type="entry name" value="3-deoxy-manno-octulosonate cytidylyltransferase"/>
    <property type="match status" value="1"/>
</dbReference>
<comment type="similarity">
    <text evidence="5">Belongs to the KdsB family.</text>
</comment>
<dbReference type="NCBIfam" id="NF009905">
    <property type="entry name" value="PRK13368.1"/>
    <property type="match status" value="1"/>
</dbReference>
<dbReference type="NCBIfam" id="NF003952">
    <property type="entry name" value="PRK05450.1-5"/>
    <property type="match status" value="1"/>
</dbReference>
<evidence type="ECO:0000256" key="3">
    <source>
        <dbReference type="ARBA" id="ARBA00022695"/>
    </source>
</evidence>
<evidence type="ECO:0000313" key="7">
    <source>
        <dbReference type="Proteomes" id="UP000596063"/>
    </source>
</evidence>
<dbReference type="GO" id="GO:0016020">
    <property type="term" value="C:membrane"/>
    <property type="evidence" value="ECO:0007669"/>
    <property type="project" value="UniProtKB-SubCell"/>
</dbReference>
<comment type="catalytic activity">
    <reaction evidence="5">
        <text>3-deoxy-alpha-D-manno-oct-2-ulosonate + CTP = CMP-3-deoxy-beta-D-manno-octulosonate + diphosphate</text>
        <dbReference type="Rhea" id="RHEA:23448"/>
        <dbReference type="ChEBI" id="CHEBI:33019"/>
        <dbReference type="ChEBI" id="CHEBI:37563"/>
        <dbReference type="ChEBI" id="CHEBI:85986"/>
        <dbReference type="ChEBI" id="CHEBI:85987"/>
        <dbReference type="EC" id="2.7.7.38"/>
    </reaction>
</comment>
<evidence type="ECO:0000256" key="5">
    <source>
        <dbReference type="HAMAP-Rule" id="MF_00057"/>
    </source>
</evidence>
<dbReference type="PANTHER" id="PTHR42866">
    <property type="entry name" value="3-DEOXY-MANNO-OCTULOSONATE CYTIDYLYLTRANSFERASE"/>
    <property type="match status" value="1"/>
</dbReference>
<keyword evidence="3 5" id="KW-0548">Nucleotidyltransferase</keyword>
<proteinExistence type="inferred from homology"/>
<comment type="subcellular location">
    <subcellularLocation>
        <location evidence="5">Cytoplasm</location>
    </subcellularLocation>
    <subcellularLocation>
        <location evidence="1">Membrane</location>
    </subcellularLocation>
</comment>